<proteinExistence type="predicted"/>
<dbReference type="SUPFAM" id="SSF47473">
    <property type="entry name" value="EF-hand"/>
    <property type="match status" value="1"/>
</dbReference>
<dbReference type="Proteomes" id="UP001465755">
    <property type="component" value="Unassembled WGS sequence"/>
</dbReference>
<dbReference type="EMBL" id="JALJOQ010000038">
    <property type="protein sequence ID" value="KAK9806447.1"/>
    <property type="molecule type" value="Genomic_DNA"/>
</dbReference>
<accession>A0AAW1PC27</accession>
<dbReference type="Gene3D" id="1.10.238.10">
    <property type="entry name" value="EF-hand"/>
    <property type="match status" value="1"/>
</dbReference>
<organism evidence="1 2">
    <name type="scientific">Symbiochloris irregularis</name>
    <dbReference type="NCBI Taxonomy" id="706552"/>
    <lineage>
        <taxon>Eukaryota</taxon>
        <taxon>Viridiplantae</taxon>
        <taxon>Chlorophyta</taxon>
        <taxon>core chlorophytes</taxon>
        <taxon>Trebouxiophyceae</taxon>
        <taxon>Trebouxiales</taxon>
        <taxon>Trebouxiaceae</taxon>
        <taxon>Symbiochloris</taxon>
    </lineage>
</organism>
<evidence type="ECO:0000313" key="2">
    <source>
        <dbReference type="Proteomes" id="UP001465755"/>
    </source>
</evidence>
<keyword evidence="2" id="KW-1185">Reference proteome</keyword>
<gene>
    <name evidence="1" type="ORF">WJX73_007884</name>
</gene>
<protein>
    <submittedName>
        <fullName evidence="1">Uncharacterized protein</fullName>
    </submittedName>
</protein>
<dbReference type="AlphaFoldDB" id="A0AAW1PC27"/>
<comment type="caution">
    <text evidence="1">The sequence shown here is derived from an EMBL/GenBank/DDBJ whole genome shotgun (WGS) entry which is preliminary data.</text>
</comment>
<dbReference type="InterPro" id="IPR011992">
    <property type="entry name" value="EF-hand-dom_pair"/>
</dbReference>
<sequence>MSDTGAPPTLNLQELLTWHRENTWFSFHGKAVRSRVSERSHHQLRPVFDLLKESSTETISLAQLTDILKVSGQSITQQSFQQMLKGVTGSIQHGLSYPQFVQLVTRDHEVMVEPQDGHGSPRAVRLCHDNKEVLLRAYCRKQMLEGVMANENNWRVRAQGMQQGWASKDNTLVQVQRTRLRSSIARRETG</sequence>
<reference evidence="1 2" key="1">
    <citation type="journal article" date="2024" name="Nat. Commun.">
        <title>Phylogenomics reveals the evolutionary origins of lichenization in chlorophyte algae.</title>
        <authorList>
            <person name="Puginier C."/>
            <person name="Libourel C."/>
            <person name="Otte J."/>
            <person name="Skaloud P."/>
            <person name="Haon M."/>
            <person name="Grisel S."/>
            <person name="Petersen M."/>
            <person name="Berrin J.G."/>
            <person name="Delaux P.M."/>
            <person name="Dal Grande F."/>
            <person name="Keller J."/>
        </authorList>
    </citation>
    <scope>NUCLEOTIDE SEQUENCE [LARGE SCALE GENOMIC DNA]</scope>
    <source>
        <strain evidence="1 2">SAG 2036</strain>
    </source>
</reference>
<evidence type="ECO:0000313" key="1">
    <source>
        <dbReference type="EMBL" id="KAK9806447.1"/>
    </source>
</evidence>
<name>A0AAW1PC27_9CHLO</name>